<reference evidence="2" key="1">
    <citation type="journal article" date="2007" name="Plant Cell">
        <title>Dothideomycete-plant interactions illuminated by genome sequencing and EST analysis of the wheat pathogen Stagonospora nodorum.</title>
        <authorList>
            <person name="Hane J.K."/>
            <person name="Lowe R.G."/>
            <person name="Solomon P.S."/>
            <person name="Tan K.C."/>
            <person name="Schoch C.L."/>
            <person name="Spatafora J.W."/>
            <person name="Crous P.W."/>
            <person name="Kodira C."/>
            <person name="Birren B.W."/>
            <person name="Galagan J.E."/>
            <person name="Torriani S.F."/>
            <person name="McDonald B.A."/>
            <person name="Oliver R.P."/>
        </authorList>
    </citation>
    <scope>NUCLEOTIDE SEQUENCE [LARGE SCALE GENOMIC DNA]</scope>
    <source>
        <strain evidence="2">SN15 / ATCC MYA-4574 / FGSC 10173</strain>
    </source>
</reference>
<dbReference type="RefSeq" id="XP_001795479.1">
    <property type="nucleotide sequence ID" value="XM_001795427.1"/>
</dbReference>
<dbReference type="KEGG" id="pno:SNOG_05068"/>
<dbReference type="Proteomes" id="UP000001055">
    <property type="component" value="Unassembled WGS sequence"/>
</dbReference>
<dbReference type="InParanoid" id="Q0UT46"/>
<dbReference type="GeneID" id="5972354"/>
<gene>
    <name evidence="1" type="ORF">SNOG_05068</name>
</gene>
<sequence>MVVLQRSSVTALQVAQLIHYGTEKTLHSLKAESRTPMMDISVDTFYL</sequence>
<dbReference type="AlphaFoldDB" id="Q0UT46"/>
<evidence type="ECO:0000313" key="1">
    <source>
        <dbReference type="EMBL" id="EAT87459.1"/>
    </source>
</evidence>
<protein>
    <submittedName>
        <fullName evidence="1">Uncharacterized protein</fullName>
    </submittedName>
</protein>
<accession>Q0UT46</accession>
<dbReference type="HOGENOM" id="CLU_3175592_0_0_1"/>
<name>Q0UT46_PHANO</name>
<evidence type="ECO:0000313" key="2">
    <source>
        <dbReference type="Proteomes" id="UP000001055"/>
    </source>
</evidence>
<organism evidence="1 2">
    <name type="scientific">Phaeosphaeria nodorum (strain SN15 / ATCC MYA-4574 / FGSC 10173)</name>
    <name type="common">Glume blotch fungus</name>
    <name type="synonym">Parastagonospora nodorum</name>
    <dbReference type="NCBI Taxonomy" id="321614"/>
    <lineage>
        <taxon>Eukaryota</taxon>
        <taxon>Fungi</taxon>
        <taxon>Dikarya</taxon>
        <taxon>Ascomycota</taxon>
        <taxon>Pezizomycotina</taxon>
        <taxon>Dothideomycetes</taxon>
        <taxon>Pleosporomycetidae</taxon>
        <taxon>Pleosporales</taxon>
        <taxon>Pleosporineae</taxon>
        <taxon>Phaeosphaeriaceae</taxon>
        <taxon>Parastagonospora</taxon>
    </lineage>
</organism>
<proteinExistence type="predicted"/>
<dbReference type="EMBL" id="CH445331">
    <property type="protein sequence ID" value="EAT87459.1"/>
    <property type="molecule type" value="Genomic_DNA"/>
</dbReference>